<proteinExistence type="predicted"/>
<reference evidence="1" key="1">
    <citation type="submission" date="2014-09" db="EMBL/GenBank/DDBJ databases">
        <authorList>
            <person name="Magalhaes I.L.F."/>
            <person name="Oliveira U."/>
            <person name="Santos F.R."/>
            <person name="Vidigal T.H.D.A."/>
            <person name="Brescovit A.D."/>
            <person name="Santos A.J."/>
        </authorList>
    </citation>
    <scope>NUCLEOTIDE SEQUENCE</scope>
    <source>
        <tissue evidence="1">Shoot tissue taken approximately 20 cm above the soil surface</tissue>
    </source>
</reference>
<sequence>MAAGTKLVPGESSCTNSEVASVSRVQLGCDQFHCEEAGDTTPSLTAFYFVTLCSFYGKFRWLCSSPLPALSGF</sequence>
<accession>A0A0A9HX15</accession>
<name>A0A0A9HX15_ARUDO</name>
<evidence type="ECO:0000313" key="1">
    <source>
        <dbReference type="EMBL" id="JAE39431.1"/>
    </source>
</evidence>
<protein>
    <submittedName>
        <fullName evidence="1">Uncharacterized protein</fullName>
    </submittedName>
</protein>
<reference evidence="1" key="2">
    <citation type="journal article" date="2015" name="Data Brief">
        <title>Shoot transcriptome of the giant reed, Arundo donax.</title>
        <authorList>
            <person name="Barrero R.A."/>
            <person name="Guerrero F.D."/>
            <person name="Moolhuijzen P."/>
            <person name="Goolsby J.A."/>
            <person name="Tidwell J."/>
            <person name="Bellgard S.E."/>
            <person name="Bellgard M.I."/>
        </authorList>
    </citation>
    <scope>NUCLEOTIDE SEQUENCE</scope>
    <source>
        <tissue evidence="1">Shoot tissue taken approximately 20 cm above the soil surface</tissue>
    </source>
</reference>
<dbReference type="EMBL" id="GBRH01158465">
    <property type="protein sequence ID" value="JAE39431.1"/>
    <property type="molecule type" value="Transcribed_RNA"/>
</dbReference>
<dbReference type="AlphaFoldDB" id="A0A0A9HX15"/>
<organism evidence="1">
    <name type="scientific">Arundo donax</name>
    <name type="common">Giant reed</name>
    <name type="synonym">Donax arundinaceus</name>
    <dbReference type="NCBI Taxonomy" id="35708"/>
    <lineage>
        <taxon>Eukaryota</taxon>
        <taxon>Viridiplantae</taxon>
        <taxon>Streptophyta</taxon>
        <taxon>Embryophyta</taxon>
        <taxon>Tracheophyta</taxon>
        <taxon>Spermatophyta</taxon>
        <taxon>Magnoliopsida</taxon>
        <taxon>Liliopsida</taxon>
        <taxon>Poales</taxon>
        <taxon>Poaceae</taxon>
        <taxon>PACMAD clade</taxon>
        <taxon>Arundinoideae</taxon>
        <taxon>Arundineae</taxon>
        <taxon>Arundo</taxon>
    </lineage>
</organism>